<evidence type="ECO:0000259" key="1">
    <source>
        <dbReference type="Pfam" id="PF13391"/>
    </source>
</evidence>
<reference evidence="2" key="2">
    <citation type="journal article" date="2023" name="IMA Fungus">
        <title>Comparative genomic study of the Penicillium genus elucidates a diverse pangenome and 15 lateral gene transfer events.</title>
        <authorList>
            <person name="Petersen C."/>
            <person name="Sorensen T."/>
            <person name="Nielsen M.R."/>
            <person name="Sondergaard T.E."/>
            <person name="Sorensen J.L."/>
            <person name="Fitzpatrick D.A."/>
            <person name="Frisvad J.C."/>
            <person name="Nielsen K.L."/>
        </authorList>
    </citation>
    <scope>NUCLEOTIDE SEQUENCE</scope>
    <source>
        <strain evidence="2">IBT 3081</strain>
    </source>
</reference>
<evidence type="ECO:0000313" key="2">
    <source>
        <dbReference type="EMBL" id="KAJ5356994.1"/>
    </source>
</evidence>
<keyword evidence="3" id="KW-1185">Reference proteome</keyword>
<dbReference type="OrthoDB" id="2104739at2759"/>
<proteinExistence type="predicted"/>
<accession>A0A9W9UUF2</accession>
<dbReference type="GeneID" id="81468509"/>
<name>A0A9W9UUF2_9EURO</name>
<dbReference type="InterPro" id="IPR003615">
    <property type="entry name" value="HNH_nuc"/>
</dbReference>
<dbReference type="EMBL" id="JAPZBT010000006">
    <property type="protein sequence ID" value="KAJ5356994.1"/>
    <property type="molecule type" value="Genomic_DNA"/>
</dbReference>
<reference evidence="2" key="1">
    <citation type="submission" date="2022-12" db="EMBL/GenBank/DDBJ databases">
        <authorList>
            <person name="Petersen C."/>
        </authorList>
    </citation>
    <scope>NUCLEOTIDE SEQUENCE</scope>
    <source>
        <strain evidence="2">IBT 3081</strain>
    </source>
</reference>
<dbReference type="AlphaFoldDB" id="A0A9W9UUF2"/>
<gene>
    <name evidence="2" type="ORF">N7517_011603</name>
</gene>
<protein>
    <recommendedName>
        <fullName evidence="1">HNH nuclease domain-containing protein</fullName>
    </recommendedName>
</protein>
<organism evidence="2 3">
    <name type="scientific">Penicillium concentricum</name>
    <dbReference type="NCBI Taxonomy" id="293559"/>
    <lineage>
        <taxon>Eukaryota</taxon>
        <taxon>Fungi</taxon>
        <taxon>Dikarya</taxon>
        <taxon>Ascomycota</taxon>
        <taxon>Pezizomycotina</taxon>
        <taxon>Eurotiomycetes</taxon>
        <taxon>Eurotiomycetidae</taxon>
        <taxon>Eurotiales</taxon>
        <taxon>Aspergillaceae</taxon>
        <taxon>Penicillium</taxon>
    </lineage>
</organism>
<dbReference type="Pfam" id="PF13391">
    <property type="entry name" value="HNH_2"/>
    <property type="match status" value="1"/>
</dbReference>
<dbReference type="RefSeq" id="XP_056575141.1">
    <property type="nucleotide sequence ID" value="XM_056729326.1"/>
</dbReference>
<evidence type="ECO:0000313" key="3">
    <source>
        <dbReference type="Proteomes" id="UP001147752"/>
    </source>
</evidence>
<comment type="caution">
    <text evidence="2">The sequence shown here is derived from an EMBL/GenBank/DDBJ whole genome shotgun (WGS) entry which is preliminary data.</text>
</comment>
<dbReference type="Proteomes" id="UP001147752">
    <property type="component" value="Unassembled WGS sequence"/>
</dbReference>
<sequence>MEKVYAYQPIGPKDKTVPILRAFYVYPLENGRVNFLHHLQSLQTNQQLRDHAQSLINGLVAPVRSLRSTQSISPRLEMEDSIDNIASESAGSMRREARLKTECLARDGSRCVVTGIFDEDSLDASSTSPSTYTKCVHIIPFSLASWSTESEGYAKDIIWTNLLRHFPTIQAINFNRENINDTTNAMTMSSELHRSFGRFDFSFEETSQPHKYRIQNYRPRLRLHLPRTVAFNWYDQRYDLPRPELLKVHAIIARIFHASGAAEQIDKALRDIGEHCVLAKDGSTDITSMLAATTLGVLGSRAGNVQQTRAAFPDSKTSAQSVQNVTNVAVGRRTGYLRGSSTTLLDASLVFSNTTNPITITPSETQFLLTT</sequence>
<feature type="domain" description="HNH nuclease" evidence="1">
    <location>
        <begin position="111"/>
        <end position="204"/>
    </location>
</feature>